<name>A0A6N4TKM7_9FIRM</name>
<dbReference type="InterPro" id="IPR003740">
    <property type="entry name" value="YitT"/>
</dbReference>
<keyword evidence="9" id="KW-1185">Reference proteome</keyword>
<proteinExistence type="predicted"/>
<protein>
    <recommendedName>
        <fullName evidence="7">DUF2179 domain-containing protein</fullName>
    </recommendedName>
</protein>
<comment type="subcellular location">
    <subcellularLocation>
        <location evidence="1">Cell membrane</location>
        <topology evidence="1">Multi-pass membrane protein</topology>
    </subcellularLocation>
</comment>
<feature type="transmembrane region" description="Helical" evidence="6">
    <location>
        <begin position="150"/>
        <end position="168"/>
    </location>
</feature>
<evidence type="ECO:0000256" key="6">
    <source>
        <dbReference type="SAM" id="Phobius"/>
    </source>
</evidence>
<evidence type="ECO:0000256" key="3">
    <source>
        <dbReference type="ARBA" id="ARBA00022692"/>
    </source>
</evidence>
<dbReference type="Gene3D" id="3.30.70.120">
    <property type="match status" value="1"/>
</dbReference>
<evidence type="ECO:0000256" key="1">
    <source>
        <dbReference type="ARBA" id="ARBA00004651"/>
    </source>
</evidence>
<sequence>MKKNLVYEYALISFATFVIAAAVYFFLIPSKVVIGSISGLAIVIAELVPLSISMITMILNVILLLIGFLLLGKEFGMKTVYTSLLMPIFIAVFEQFIPLNGSLTGSSIYDIAADILLVAFGQAILFNVNASSGGIDILAKILNKYCHIEIGKAVSAAGIVTAMTSILVYDIGTLIISILGTLANGQAVDYFTSGLNRKKKISIISDNYEKIEDYILHTMHRGVTRYQVIGSYNNETKVELVTIMDTNEYKKLLVFLHQYPEKVFVTVSNVSEILGEWNSSPFLTSRASSKK</sequence>
<evidence type="ECO:0000259" key="7">
    <source>
        <dbReference type="Pfam" id="PF10035"/>
    </source>
</evidence>
<dbReference type="InterPro" id="IPR051461">
    <property type="entry name" value="UPF0750_membrane"/>
</dbReference>
<accession>A0A6N4TKM7</accession>
<keyword evidence="2" id="KW-1003">Cell membrane</keyword>
<keyword evidence="3 6" id="KW-0812">Transmembrane</keyword>
<reference evidence="9" key="1">
    <citation type="submission" date="2019-05" db="EMBL/GenBank/DDBJ databases">
        <title>Complete genome sequencing of Absiella argi strain JCM 30884.</title>
        <authorList>
            <person name="Sakamoto M."/>
            <person name="Murakami T."/>
            <person name="Mori H."/>
        </authorList>
    </citation>
    <scope>NUCLEOTIDE SEQUENCE [LARGE SCALE GENOMIC DNA]</scope>
    <source>
        <strain evidence="9">JCM 30884</strain>
    </source>
</reference>
<feature type="transmembrane region" description="Helical" evidence="6">
    <location>
        <begin position="79"/>
        <end position="99"/>
    </location>
</feature>
<dbReference type="GO" id="GO:0005886">
    <property type="term" value="C:plasma membrane"/>
    <property type="evidence" value="ECO:0007669"/>
    <property type="project" value="UniProtKB-SubCell"/>
</dbReference>
<dbReference type="EMBL" id="AP019695">
    <property type="protein sequence ID" value="BBK23131.1"/>
    <property type="molecule type" value="Genomic_DNA"/>
</dbReference>
<evidence type="ECO:0000256" key="4">
    <source>
        <dbReference type="ARBA" id="ARBA00022989"/>
    </source>
</evidence>
<evidence type="ECO:0000313" key="9">
    <source>
        <dbReference type="Proteomes" id="UP000464754"/>
    </source>
</evidence>
<keyword evidence="5 6" id="KW-0472">Membrane</keyword>
<feature type="domain" description="DUF2179" evidence="7">
    <location>
        <begin position="221"/>
        <end position="275"/>
    </location>
</feature>
<dbReference type="Pfam" id="PF02588">
    <property type="entry name" value="YitT_membrane"/>
    <property type="match status" value="1"/>
</dbReference>
<dbReference type="PANTHER" id="PTHR33545:SF9">
    <property type="entry name" value="UPF0750 MEMBRANE PROTEIN YITE"/>
    <property type="match status" value="1"/>
</dbReference>
<evidence type="ECO:0000256" key="2">
    <source>
        <dbReference type="ARBA" id="ARBA00022475"/>
    </source>
</evidence>
<dbReference type="CDD" id="cd16380">
    <property type="entry name" value="YitT_C"/>
    <property type="match status" value="1"/>
</dbReference>
<dbReference type="InterPro" id="IPR015867">
    <property type="entry name" value="N-reg_PII/ATP_PRibTrfase_C"/>
</dbReference>
<dbReference type="AlphaFoldDB" id="A0A6N4TKM7"/>
<feature type="transmembrane region" description="Helical" evidence="6">
    <location>
        <begin position="111"/>
        <end position="130"/>
    </location>
</feature>
<dbReference type="KEGG" id="aarg:Aargi30884_20340"/>
<gene>
    <name evidence="8" type="ORF">Aargi30884_20340</name>
</gene>
<evidence type="ECO:0000313" key="8">
    <source>
        <dbReference type="EMBL" id="BBK23131.1"/>
    </source>
</evidence>
<dbReference type="PIRSF" id="PIRSF006483">
    <property type="entry name" value="Membrane_protein_YitT"/>
    <property type="match status" value="1"/>
</dbReference>
<dbReference type="RefSeq" id="WP_163052210.1">
    <property type="nucleotide sequence ID" value="NZ_AP019695.1"/>
</dbReference>
<organism evidence="8 9">
    <name type="scientific">Amedibacterium intestinale</name>
    <dbReference type="NCBI Taxonomy" id="2583452"/>
    <lineage>
        <taxon>Bacteria</taxon>
        <taxon>Bacillati</taxon>
        <taxon>Bacillota</taxon>
        <taxon>Erysipelotrichia</taxon>
        <taxon>Erysipelotrichales</taxon>
        <taxon>Erysipelotrichaceae</taxon>
        <taxon>Amedibacterium</taxon>
    </lineage>
</organism>
<dbReference type="Proteomes" id="UP000464754">
    <property type="component" value="Chromosome"/>
</dbReference>
<dbReference type="PANTHER" id="PTHR33545">
    <property type="entry name" value="UPF0750 MEMBRANE PROTEIN YITT-RELATED"/>
    <property type="match status" value="1"/>
</dbReference>
<feature type="transmembrane region" description="Helical" evidence="6">
    <location>
        <begin position="7"/>
        <end position="27"/>
    </location>
</feature>
<feature type="transmembrane region" description="Helical" evidence="6">
    <location>
        <begin position="47"/>
        <end position="72"/>
    </location>
</feature>
<keyword evidence="4 6" id="KW-1133">Transmembrane helix</keyword>
<dbReference type="InterPro" id="IPR019264">
    <property type="entry name" value="DUF2179"/>
</dbReference>
<evidence type="ECO:0000256" key="5">
    <source>
        <dbReference type="ARBA" id="ARBA00023136"/>
    </source>
</evidence>
<dbReference type="Pfam" id="PF10035">
    <property type="entry name" value="DUF2179"/>
    <property type="match status" value="1"/>
</dbReference>